<gene>
    <name evidence="2" type="ORF">ACFSCX_13010</name>
</gene>
<evidence type="ECO:0000313" key="2">
    <source>
        <dbReference type="EMBL" id="MFD1737474.1"/>
    </source>
</evidence>
<protein>
    <submittedName>
        <fullName evidence="2">Uncharacterized protein</fullName>
    </submittedName>
</protein>
<dbReference type="RefSeq" id="WP_377928682.1">
    <property type="nucleotide sequence ID" value="NZ_JBHUEM010000020.1"/>
</dbReference>
<comment type="caution">
    <text evidence="2">The sequence shown here is derived from an EMBL/GenBank/DDBJ whole genome shotgun (WGS) entry which is preliminary data.</text>
</comment>
<sequence length="50" mass="5907">MGILTILLTLIQFSILFYLFFKVKSIAKIVEQHQVEQNEMIVLLKKINEK</sequence>
<dbReference type="EMBL" id="JBHUEM010000020">
    <property type="protein sequence ID" value="MFD1737474.1"/>
    <property type="molecule type" value="Genomic_DNA"/>
</dbReference>
<keyword evidence="1" id="KW-0472">Membrane</keyword>
<evidence type="ECO:0000313" key="3">
    <source>
        <dbReference type="Proteomes" id="UP001597214"/>
    </source>
</evidence>
<accession>A0ABW4LQN9</accession>
<keyword evidence="1" id="KW-1133">Transmembrane helix</keyword>
<organism evidence="2 3">
    <name type="scientific">Bacillus salitolerans</name>
    <dbReference type="NCBI Taxonomy" id="1437434"/>
    <lineage>
        <taxon>Bacteria</taxon>
        <taxon>Bacillati</taxon>
        <taxon>Bacillota</taxon>
        <taxon>Bacilli</taxon>
        <taxon>Bacillales</taxon>
        <taxon>Bacillaceae</taxon>
        <taxon>Bacillus</taxon>
    </lineage>
</organism>
<keyword evidence="3" id="KW-1185">Reference proteome</keyword>
<keyword evidence="1" id="KW-0812">Transmembrane</keyword>
<evidence type="ECO:0000256" key="1">
    <source>
        <dbReference type="SAM" id="Phobius"/>
    </source>
</evidence>
<reference evidence="3" key="1">
    <citation type="journal article" date="2019" name="Int. J. Syst. Evol. Microbiol.">
        <title>The Global Catalogue of Microorganisms (GCM) 10K type strain sequencing project: providing services to taxonomists for standard genome sequencing and annotation.</title>
        <authorList>
            <consortium name="The Broad Institute Genomics Platform"/>
            <consortium name="The Broad Institute Genome Sequencing Center for Infectious Disease"/>
            <person name="Wu L."/>
            <person name="Ma J."/>
        </authorList>
    </citation>
    <scope>NUCLEOTIDE SEQUENCE [LARGE SCALE GENOMIC DNA]</scope>
    <source>
        <strain evidence="3">CCUG 49339</strain>
    </source>
</reference>
<proteinExistence type="predicted"/>
<name>A0ABW4LQN9_9BACI</name>
<feature type="transmembrane region" description="Helical" evidence="1">
    <location>
        <begin position="6"/>
        <end position="23"/>
    </location>
</feature>
<dbReference type="Proteomes" id="UP001597214">
    <property type="component" value="Unassembled WGS sequence"/>
</dbReference>